<sequence length="338" mass="35746">MLDCGMLYADVLALRQATEAGDAWDGAAEALAAGQLARADAARTEGHIVTAVEAYRAAAADFLFAQMAFNFDTPRKIELYARFTSAITAAGALRAPAWERVELPFAGGLLFGWLVRPAVPAAGTVIVFGGQSGWGAAYQRQADALAARGLAALLVEGPGQGETRWTGGLLLDSDVRAAYSTFVSHVRGRPELGSGVGLWGNSLGGLYAATTAASDPRVSAVCVNGAPARPRLLEFRTFTEQAAAMLGTTDPGAIQRNLDRIALTSADRIACPLLVLHGGHDPIVALADQQPFLDAAGDDAAIRIWDDGEHTIYNHADERTAYVADWFADRFARAFTKE</sequence>
<reference evidence="3 4" key="1">
    <citation type="submission" date="2019-03" db="EMBL/GenBank/DDBJ databases">
        <title>Draft genome sequences of novel Actinobacteria.</title>
        <authorList>
            <person name="Sahin N."/>
            <person name="Ay H."/>
            <person name="Saygin H."/>
        </authorList>
    </citation>
    <scope>NUCLEOTIDE SEQUENCE [LARGE SCALE GENOMIC DNA]</scope>
    <source>
        <strain evidence="3 4">H3C3</strain>
    </source>
</reference>
<evidence type="ECO:0000259" key="2">
    <source>
        <dbReference type="Pfam" id="PF00326"/>
    </source>
</evidence>
<organism evidence="3 4">
    <name type="scientific">Actinomadura rubrisoli</name>
    <dbReference type="NCBI Taxonomy" id="2530368"/>
    <lineage>
        <taxon>Bacteria</taxon>
        <taxon>Bacillati</taxon>
        <taxon>Actinomycetota</taxon>
        <taxon>Actinomycetes</taxon>
        <taxon>Streptosporangiales</taxon>
        <taxon>Thermomonosporaceae</taxon>
        <taxon>Actinomadura</taxon>
    </lineage>
</organism>
<comment type="caution">
    <text evidence="3">The sequence shown here is derived from an EMBL/GenBank/DDBJ whole genome shotgun (WGS) entry which is preliminary data.</text>
</comment>
<dbReference type="InterPro" id="IPR050261">
    <property type="entry name" value="FrsA_esterase"/>
</dbReference>
<dbReference type="InterPro" id="IPR029058">
    <property type="entry name" value="AB_hydrolase_fold"/>
</dbReference>
<keyword evidence="3" id="KW-0378">Hydrolase</keyword>
<dbReference type="AlphaFoldDB" id="A0A4R5C6L0"/>
<dbReference type="InterPro" id="IPR001375">
    <property type="entry name" value="Peptidase_S9_cat"/>
</dbReference>
<dbReference type="Gene3D" id="3.40.50.1820">
    <property type="entry name" value="alpha/beta hydrolase"/>
    <property type="match status" value="1"/>
</dbReference>
<dbReference type="Pfam" id="PF00326">
    <property type="entry name" value="Peptidase_S9"/>
    <property type="match status" value="1"/>
</dbReference>
<proteinExistence type="inferred from homology"/>
<keyword evidence="4" id="KW-1185">Reference proteome</keyword>
<protein>
    <submittedName>
        <fullName evidence="3">Dipeptidyl aminopeptidase</fullName>
    </submittedName>
</protein>
<comment type="similarity">
    <text evidence="1">Belongs to the AB hydrolase superfamily.</text>
</comment>
<dbReference type="SUPFAM" id="SSF53474">
    <property type="entry name" value="alpha/beta-Hydrolases"/>
    <property type="match status" value="1"/>
</dbReference>
<feature type="domain" description="Peptidase S9 prolyl oligopeptidase catalytic" evidence="2">
    <location>
        <begin position="195"/>
        <end position="331"/>
    </location>
</feature>
<accession>A0A4R5C6L0</accession>
<evidence type="ECO:0000313" key="3">
    <source>
        <dbReference type="EMBL" id="TDD95328.1"/>
    </source>
</evidence>
<evidence type="ECO:0000313" key="4">
    <source>
        <dbReference type="Proteomes" id="UP000294513"/>
    </source>
</evidence>
<dbReference type="OrthoDB" id="9765647at2"/>
<dbReference type="EMBL" id="SMKU01000013">
    <property type="protein sequence ID" value="TDD95328.1"/>
    <property type="molecule type" value="Genomic_DNA"/>
</dbReference>
<dbReference type="Proteomes" id="UP000294513">
    <property type="component" value="Unassembled WGS sequence"/>
</dbReference>
<name>A0A4R5C6L0_9ACTN</name>
<dbReference type="PANTHER" id="PTHR22946">
    <property type="entry name" value="DIENELACTONE HYDROLASE DOMAIN-CONTAINING PROTEIN-RELATED"/>
    <property type="match status" value="1"/>
</dbReference>
<evidence type="ECO:0000256" key="1">
    <source>
        <dbReference type="ARBA" id="ARBA00008645"/>
    </source>
</evidence>
<dbReference type="GO" id="GO:0004177">
    <property type="term" value="F:aminopeptidase activity"/>
    <property type="evidence" value="ECO:0007669"/>
    <property type="project" value="UniProtKB-KW"/>
</dbReference>
<gene>
    <name evidence="3" type="ORF">E1298_05355</name>
</gene>
<keyword evidence="3" id="KW-0645">Protease</keyword>
<keyword evidence="3" id="KW-0031">Aminopeptidase</keyword>
<dbReference type="PANTHER" id="PTHR22946:SF12">
    <property type="entry name" value="CONIDIAL PIGMENT BIOSYNTHESIS PROTEIN AYG1 (AFU_ORTHOLOGUE AFUA_2G17550)"/>
    <property type="match status" value="1"/>
</dbReference>